<dbReference type="Gene3D" id="3.30.200.20">
    <property type="entry name" value="Phosphorylase Kinase, domain 1"/>
    <property type="match status" value="1"/>
</dbReference>
<dbReference type="Gramene" id="Kaladp0037s0329.3.v1.1">
    <property type="protein sequence ID" value="Kaladp0037s0329.3.v1.1"/>
    <property type="gene ID" value="Kaladp0037s0329.v1.1"/>
</dbReference>
<dbReference type="SMART" id="SM00220">
    <property type="entry name" value="S_TKc"/>
    <property type="match status" value="1"/>
</dbReference>
<evidence type="ECO:0000256" key="7">
    <source>
        <dbReference type="ARBA" id="ARBA00022741"/>
    </source>
</evidence>
<keyword evidence="11" id="KW-0131">Cell cycle</keyword>
<evidence type="ECO:0000256" key="15">
    <source>
        <dbReference type="RuleBase" id="RU000304"/>
    </source>
</evidence>
<evidence type="ECO:0000256" key="6">
    <source>
        <dbReference type="ARBA" id="ARBA00022679"/>
    </source>
</evidence>
<accession>A0A7N0THM2</accession>
<keyword evidence="10 14" id="KW-0067">ATP-binding</keyword>
<evidence type="ECO:0000256" key="8">
    <source>
        <dbReference type="ARBA" id="ARBA00022776"/>
    </source>
</evidence>
<dbReference type="GO" id="GO:0005634">
    <property type="term" value="C:nucleus"/>
    <property type="evidence" value="ECO:0007669"/>
    <property type="project" value="TreeGrafter"/>
</dbReference>
<dbReference type="EnsemblPlants" id="Kaladp0037s0329.1.v1.1">
    <property type="protein sequence ID" value="Kaladp0037s0329.1.v1.1"/>
    <property type="gene ID" value="Kaladp0037s0329.v1.1"/>
</dbReference>
<dbReference type="GO" id="GO:0010389">
    <property type="term" value="P:regulation of G2/M transition of mitotic cell cycle"/>
    <property type="evidence" value="ECO:0007669"/>
    <property type="project" value="TreeGrafter"/>
</dbReference>
<proteinExistence type="inferred from homology"/>
<dbReference type="GO" id="GO:0000307">
    <property type="term" value="C:cyclin-dependent protein kinase holoenzyme complex"/>
    <property type="evidence" value="ECO:0007669"/>
    <property type="project" value="TreeGrafter"/>
</dbReference>
<dbReference type="Proteomes" id="UP000594263">
    <property type="component" value="Unplaced"/>
</dbReference>
<keyword evidence="5" id="KW-0132">Cell division</keyword>
<dbReference type="InterPro" id="IPR011009">
    <property type="entry name" value="Kinase-like_dom_sf"/>
</dbReference>
<dbReference type="EnsemblPlants" id="Kaladp0037s0329.2.v1.1">
    <property type="protein sequence ID" value="Kaladp0037s0329.2.v1.1"/>
    <property type="gene ID" value="Kaladp0037s0329.v1.1"/>
</dbReference>
<dbReference type="GO" id="GO:0051301">
    <property type="term" value="P:cell division"/>
    <property type="evidence" value="ECO:0007669"/>
    <property type="project" value="UniProtKB-KW"/>
</dbReference>
<evidence type="ECO:0000256" key="13">
    <source>
        <dbReference type="ARBA" id="ARBA00048367"/>
    </source>
</evidence>
<dbReference type="GO" id="GO:0007165">
    <property type="term" value="P:signal transduction"/>
    <property type="evidence" value="ECO:0007669"/>
    <property type="project" value="TreeGrafter"/>
</dbReference>
<evidence type="ECO:0000256" key="5">
    <source>
        <dbReference type="ARBA" id="ARBA00022618"/>
    </source>
</evidence>
<dbReference type="GO" id="GO:0005524">
    <property type="term" value="F:ATP binding"/>
    <property type="evidence" value="ECO:0007669"/>
    <property type="project" value="UniProtKB-UniRule"/>
</dbReference>
<evidence type="ECO:0000256" key="11">
    <source>
        <dbReference type="ARBA" id="ARBA00023306"/>
    </source>
</evidence>
<dbReference type="GO" id="GO:0030332">
    <property type="term" value="F:cyclin binding"/>
    <property type="evidence" value="ECO:0007669"/>
    <property type="project" value="TreeGrafter"/>
</dbReference>
<evidence type="ECO:0000256" key="2">
    <source>
        <dbReference type="ARBA" id="ARBA00012425"/>
    </source>
</evidence>
<keyword evidence="7 14" id="KW-0547">Nucleotide-binding</keyword>
<comment type="catalytic activity">
    <reaction evidence="13">
        <text>L-seryl-[protein] + ATP = O-phospho-L-seryl-[protein] + ADP + H(+)</text>
        <dbReference type="Rhea" id="RHEA:17989"/>
        <dbReference type="Rhea" id="RHEA-COMP:9863"/>
        <dbReference type="Rhea" id="RHEA-COMP:11604"/>
        <dbReference type="ChEBI" id="CHEBI:15378"/>
        <dbReference type="ChEBI" id="CHEBI:29999"/>
        <dbReference type="ChEBI" id="CHEBI:30616"/>
        <dbReference type="ChEBI" id="CHEBI:83421"/>
        <dbReference type="ChEBI" id="CHEBI:456216"/>
        <dbReference type="EC" id="2.7.11.22"/>
    </reaction>
</comment>
<evidence type="ECO:0000256" key="3">
    <source>
        <dbReference type="ARBA" id="ARBA00022527"/>
    </source>
</evidence>
<evidence type="ECO:0000256" key="9">
    <source>
        <dbReference type="ARBA" id="ARBA00022777"/>
    </source>
</evidence>
<dbReference type="Gramene" id="Kaladp0037s0329.2.v1.1">
    <property type="protein sequence ID" value="Kaladp0037s0329.2.v1.1"/>
    <property type="gene ID" value="Kaladp0037s0329.v1.1"/>
</dbReference>
<dbReference type="SUPFAM" id="SSF56112">
    <property type="entry name" value="Protein kinase-like (PK-like)"/>
    <property type="match status" value="1"/>
</dbReference>
<reference evidence="17" key="1">
    <citation type="submission" date="2021-01" db="UniProtKB">
        <authorList>
            <consortium name="EnsemblPlants"/>
        </authorList>
    </citation>
    <scope>IDENTIFICATION</scope>
</reference>
<keyword evidence="9" id="KW-0418">Kinase</keyword>
<dbReference type="GO" id="GO:0000082">
    <property type="term" value="P:G1/S transition of mitotic cell cycle"/>
    <property type="evidence" value="ECO:0007669"/>
    <property type="project" value="TreeGrafter"/>
</dbReference>
<name>A0A7N0THM2_KALFE</name>
<dbReference type="PANTHER" id="PTHR24056">
    <property type="entry name" value="CELL DIVISION PROTEIN KINASE"/>
    <property type="match status" value="1"/>
</dbReference>
<keyword evidence="8" id="KW-0498">Mitosis</keyword>
<evidence type="ECO:0000256" key="10">
    <source>
        <dbReference type="ARBA" id="ARBA00022840"/>
    </source>
</evidence>
<dbReference type="FunFam" id="3.30.200.20:FF:000375">
    <property type="entry name" value="Cell division related protein kinase 2"/>
    <property type="match status" value="1"/>
</dbReference>
<dbReference type="PROSITE" id="PS50011">
    <property type="entry name" value="PROTEIN_KINASE_DOM"/>
    <property type="match status" value="1"/>
</dbReference>
<evidence type="ECO:0000256" key="4">
    <source>
        <dbReference type="ARBA" id="ARBA00022553"/>
    </source>
</evidence>
<keyword evidence="6" id="KW-0808">Transferase</keyword>
<dbReference type="GO" id="GO:0004693">
    <property type="term" value="F:cyclin-dependent protein serine/threonine kinase activity"/>
    <property type="evidence" value="ECO:0007669"/>
    <property type="project" value="UniProtKB-EC"/>
</dbReference>
<dbReference type="Gramene" id="Kaladp0037s0329.1.v1.1">
    <property type="protein sequence ID" value="Kaladp0037s0329.1.v1.1"/>
    <property type="gene ID" value="Kaladp0037s0329.v1.1"/>
</dbReference>
<evidence type="ECO:0000313" key="18">
    <source>
        <dbReference type="Proteomes" id="UP000594263"/>
    </source>
</evidence>
<dbReference type="FunFam" id="1.10.510.10:FF:000281">
    <property type="entry name" value="Cyclin-dependent kinase 2"/>
    <property type="match status" value="1"/>
</dbReference>
<evidence type="ECO:0000313" key="17">
    <source>
        <dbReference type="EnsemblPlants" id="Kaladp0037s0329.2.v1.1"/>
    </source>
</evidence>
<feature type="binding site" evidence="14">
    <location>
        <position position="33"/>
    </location>
    <ligand>
        <name>ATP</name>
        <dbReference type="ChEBI" id="CHEBI:30616"/>
    </ligand>
</feature>
<dbReference type="AlphaFoldDB" id="A0A7N0THM2"/>
<keyword evidence="18" id="KW-1185">Reference proteome</keyword>
<keyword evidence="3 15" id="KW-0723">Serine/threonine-protein kinase</keyword>
<dbReference type="Pfam" id="PF00069">
    <property type="entry name" value="Pkinase"/>
    <property type="match status" value="1"/>
</dbReference>
<dbReference type="PANTHER" id="PTHR24056:SF548">
    <property type="entry name" value="CYCLIN-DEPENDENT KINASE A-1"/>
    <property type="match status" value="1"/>
</dbReference>
<evidence type="ECO:0000256" key="1">
    <source>
        <dbReference type="ARBA" id="ARBA00006485"/>
    </source>
</evidence>
<comment type="catalytic activity">
    <reaction evidence="12">
        <text>L-threonyl-[protein] + ATP = O-phospho-L-threonyl-[protein] + ADP + H(+)</text>
        <dbReference type="Rhea" id="RHEA:46608"/>
        <dbReference type="Rhea" id="RHEA-COMP:11060"/>
        <dbReference type="Rhea" id="RHEA-COMP:11605"/>
        <dbReference type="ChEBI" id="CHEBI:15378"/>
        <dbReference type="ChEBI" id="CHEBI:30013"/>
        <dbReference type="ChEBI" id="CHEBI:30616"/>
        <dbReference type="ChEBI" id="CHEBI:61977"/>
        <dbReference type="ChEBI" id="CHEBI:456216"/>
        <dbReference type="EC" id="2.7.11.22"/>
    </reaction>
</comment>
<dbReference type="EC" id="2.7.11.22" evidence="2"/>
<organism evidence="17 18">
    <name type="scientific">Kalanchoe fedtschenkoi</name>
    <name type="common">Lavender scallops</name>
    <name type="synonym">South American air plant</name>
    <dbReference type="NCBI Taxonomy" id="63787"/>
    <lineage>
        <taxon>Eukaryota</taxon>
        <taxon>Viridiplantae</taxon>
        <taxon>Streptophyta</taxon>
        <taxon>Embryophyta</taxon>
        <taxon>Tracheophyta</taxon>
        <taxon>Spermatophyta</taxon>
        <taxon>Magnoliopsida</taxon>
        <taxon>eudicotyledons</taxon>
        <taxon>Gunneridae</taxon>
        <taxon>Pentapetalae</taxon>
        <taxon>Saxifragales</taxon>
        <taxon>Crassulaceae</taxon>
        <taxon>Kalanchoe</taxon>
    </lineage>
</organism>
<dbReference type="PROSITE" id="PS00107">
    <property type="entry name" value="PROTEIN_KINASE_ATP"/>
    <property type="match status" value="1"/>
</dbReference>
<comment type="similarity">
    <text evidence="1">Belongs to the protein kinase superfamily. CMGC Ser/Thr protein kinase family. CDC2/CDKX subfamily.</text>
</comment>
<dbReference type="GO" id="GO:0051445">
    <property type="term" value="P:regulation of meiotic cell cycle"/>
    <property type="evidence" value="ECO:0007669"/>
    <property type="project" value="TreeGrafter"/>
</dbReference>
<dbReference type="GO" id="GO:0005737">
    <property type="term" value="C:cytoplasm"/>
    <property type="evidence" value="ECO:0007669"/>
    <property type="project" value="TreeGrafter"/>
</dbReference>
<dbReference type="InterPro" id="IPR017441">
    <property type="entry name" value="Protein_kinase_ATP_BS"/>
</dbReference>
<keyword evidence="4" id="KW-0597">Phosphoprotein</keyword>
<sequence>MEKYEKLKKLGEGTYGVVYKVLDRTTKAFCALKKIRLEEDNEGVPSFALREISLLKEMDHKNIVRLLDVSHNEKDLCLVFEFLDMDLRMYMDSFPDFSKDQDMIKRFMYQILDGLSFCHSRRILHRDLKPQNLLIDQPTHTLKLADFGLARAFDVPLKTYTHEVVTLYYRAPEILLGPRSYSTPVDIWAVGCIFAEMVNFEPLFAGDSELNHLLSMFRILGTPNDDVWPGVSSYPFFKKTVFRQWSSQSLGTLLPNLCSNGIDLLSRMLCYDPSQRITAKAALEHDYFKDVRRVA</sequence>
<dbReference type="PROSITE" id="PS00108">
    <property type="entry name" value="PROTEIN_KINASE_ST"/>
    <property type="match status" value="1"/>
</dbReference>
<protein>
    <recommendedName>
        <fullName evidence="2">cyclin-dependent kinase</fullName>
        <ecNumber evidence="2">2.7.11.22</ecNumber>
    </recommendedName>
</protein>
<dbReference type="InterPro" id="IPR050108">
    <property type="entry name" value="CDK"/>
</dbReference>
<dbReference type="InterPro" id="IPR000719">
    <property type="entry name" value="Prot_kinase_dom"/>
</dbReference>
<dbReference type="Gene3D" id="1.10.510.10">
    <property type="entry name" value="Transferase(Phosphotransferase) domain 1"/>
    <property type="match status" value="1"/>
</dbReference>
<evidence type="ECO:0000256" key="14">
    <source>
        <dbReference type="PROSITE-ProRule" id="PRU10141"/>
    </source>
</evidence>
<evidence type="ECO:0000256" key="12">
    <source>
        <dbReference type="ARBA" id="ARBA00047811"/>
    </source>
</evidence>
<evidence type="ECO:0000259" key="16">
    <source>
        <dbReference type="PROSITE" id="PS50011"/>
    </source>
</evidence>
<dbReference type="EnsemblPlants" id="Kaladp0037s0329.3.v1.1">
    <property type="protein sequence ID" value="Kaladp0037s0329.3.v1.1"/>
    <property type="gene ID" value="Kaladp0037s0329.v1.1"/>
</dbReference>
<dbReference type="GO" id="GO:0010468">
    <property type="term" value="P:regulation of gene expression"/>
    <property type="evidence" value="ECO:0007669"/>
    <property type="project" value="TreeGrafter"/>
</dbReference>
<feature type="domain" description="Protein kinase" evidence="16">
    <location>
        <begin position="4"/>
        <end position="288"/>
    </location>
</feature>
<dbReference type="InterPro" id="IPR008271">
    <property type="entry name" value="Ser/Thr_kinase_AS"/>
</dbReference>